<dbReference type="Gene3D" id="1.10.10.10">
    <property type="entry name" value="Winged helix-like DNA-binding domain superfamily/Winged helix DNA-binding domain"/>
    <property type="match status" value="1"/>
</dbReference>
<organism evidence="2 3">
    <name type="scientific">Microbispora oryzae</name>
    <dbReference type="NCBI Taxonomy" id="2806554"/>
    <lineage>
        <taxon>Bacteria</taxon>
        <taxon>Bacillati</taxon>
        <taxon>Actinomycetota</taxon>
        <taxon>Actinomycetes</taxon>
        <taxon>Streptosporangiales</taxon>
        <taxon>Streptosporangiaceae</taxon>
        <taxon>Microbispora</taxon>
    </lineage>
</organism>
<dbReference type="Pfam" id="PF04545">
    <property type="entry name" value="Sigma70_r4"/>
    <property type="match status" value="1"/>
</dbReference>
<dbReference type="GO" id="GO:0006352">
    <property type="term" value="P:DNA-templated transcription initiation"/>
    <property type="evidence" value="ECO:0007669"/>
    <property type="project" value="InterPro"/>
</dbReference>
<evidence type="ECO:0000313" key="2">
    <source>
        <dbReference type="EMBL" id="MBP2707673.1"/>
    </source>
</evidence>
<dbReference type="SUPFAM" id="SSF88659">
    <property type="entry name" value="Sigma3 and sigma4 domains of RNA polymerase sigma factors"/>
    <property type="match status" value="1"/>
</dbReference>
<dbReference type="Proteomes" id="UP000674234">
    <property type="component" value="Unassembled WGS sequence"/>
</dbReference>
<accession>A0A940WQY8</accession>
<reference evidence="2" key="1">
    <citation type="submission" date="2021-02" db="EMBL/GenBank/DDBJ databases">
        <title>Draft genome sequence of Microbispora sp. RL4-1S isolated from rice leaves in Thailand.</title>
        <authorList>
            <person name="Muangham S."/>
            <person name="Duangmal K."/>
        </authorList>
    </citation>
    <scope>NUCLEOTIDE SEQUENCE</scope>
    <source>
        <strain evidence="2">RL4-1S</strain>
    </source>
</reference>
<dbReference type="InterPro" id="IPR036388">
    <property type="entry name" value="WH-like_DNA-bd_sf"/>
</dbReference>
<keyword evidence="3" id="KW-1185">Reference proteome</keyword>
<protein>
    <recommendedName>
        <fullName evidence="1">RNA polymerase sigma-70 region 4 domain-containing protein</fullName>
    </recommendedName>
</protein>
<comment type="caution">
    <text evidence="2">The sequence shown here is derived from an EMBL/GenBank/DDBJ whole genome shotgun (WGS) entry which is preliminary data.</text>
</comment>
<evidence type="ECO:0000259" key="1">
    <source>
        <dbReference type="Pfam" id="PF04545"/>
    </source>
</evidence>
<gene>
    <name evidence="2" type="ORF">JOL79_28210</name>
</gene>
<sequence>MNLSLSDIVPPLRWTAPSQVEPIASDPGLPDAWWQALPIDRACAAVGVAQVASRLTDLTSACWPHLVLGDILPLLRFTDPEESLRLPGPRESVHALFSGLIGKLLATEPDEERADDQAPPAPSDRPLPEIIDGIFARLDDRQRAIARDRLYFDAAHHPGQTAQRATLDDLAQRFSVTRERIRQIERDLRDHVMSWLAGPEAAPLNAHLSWLRSRLGSAVPAEELAAAAPWHGTELVTLAIPAWRFVRTLLTGYEQADTWLVAGGADELREKTRQLFADGPRPLAEAVSLVAQLGVRADVAERWITSVPHLRVLDGHVVPWSRGLGDKAEAVLGVTGAPLTPEEIQARIGDDHSPVGVRNQLASDERFIRLDRNKYGLRRWGGDEYLGIREMIAREIERSGGEASVSMIIDNLTSRYDVSESSIRAYAGGPGFERTQRGWIRVATPDQGDSYQPRRDVSMTRRCFRSRDGRWWHRVDVNAEHLRGSGSPLPTGFAAHLGMAPGGQLTASTSSGEVVISWHNQPTIGSIRHVLAEYNATEGDHVFLTVSDGGELLTRFLPASAPGIPTLNQALHLIGYTAPVASEAEGLRLIGARIGLEDGAVREDVLDRLRERGDRDIVQFLS</sequence>
<dbReference type="RefSeq" id="WP_210158926.1">
    <property type="nucleotide sequence ID" value="NZ_JAFCNB010000021.1"/>
</dbReference>
<dbReference type="InterPro" id="IPR013324">
    <property type="entry name" value="RNA_pol_sigma_r3/r4-like"/>
</dbReference>
<dbReference type="InterPro" id="IPR007630">
    <property type="entry name" value="RNA_pol_sigma70_r4"/>
</dbReference>
<dbReference type="AlphaFoldDB" id="A0A940WQY8"/>
<proteinExistence type="predicted"/>
<dbReference type="EMBL" id="JAFCNB010000021">
    <property type="protein sequence ID" value="MBP2707673.1"/>
    <property type="molecule type" value="Genomic_DNA"/>
</dbReference>
<feature type="domain" description="RNA polymerase sigma-70 region 4" evidence="1">
    <location>
        <begin position="136"/>
        <end position="187"/>
    </location>
</feature>
<dbReference type="GO" id="GO:0003700">
    <property type="term" value="F:DNA-binding transcription factor activity"/>
    <property type="evidence" value="ECO:0007669"/>
    <property type="project" value="InterPro"/>
</dbReference>
<name>A0A940WQY8_9ACTN</name>
<evidence type="ECO:0000313" key="3">
    <source>
        <dbReference type="Proteomes" id="UP000674234"/>
    </source>
</evidence>